<evidence type="ECO:0000313" key="4">
    <source>
        <dbReference type="Proteomes" id="UP000544110"/>
    </source>
</evidence>
<proteinExistence type="predicted"/>
<dbReference type="EMBL" id="JACCAC010000001">
    <property type="protein sequence ID" value="NYG55937.1"/>
    <property type="molecule type" value="Genomic_DNA"/>
</dbReference>
<dbReference type="Proteomes" id="UP000544110">
    <property type="component" value="Unassembled WGS sequence"/>
</dbReference>
<feature type="region of interest" description="Disordered" evidence="1">
    <location>
        <begin position="65"/>
        <end position="87"/>
    </location>
</feature>
<dbReference type="SMART" id="SM00507">
    <property type="entry name" value="HNHc"/>
    <property type="match status" value="1"/>
</dbReference>
<evidence type="ECO:0000256" key="1">
    <source>
        <dbReference type="SAM" id="MobiDB-lite"/>
    </source>
</evidence>
<gene>
    <name evidence="3" type="ORF">BJ989_002241</name>
</gene>
<dbReference type="CDD" id="cd00085">
    <property type="entry name" value="HNHc"/>
    <property type="match status" value="1"/>
</dbReference>
<dbReference type="InterPro" id="IPR003615">
    <property type="entry name" value="HNH_nuc"/>
</dbReference>
<dbReference type="InterPro" id="IPR003870">
    <property type="entry name" value="DUF222"/>
</dbReference>
<protein>
    <recommendedName>
        <fullName evidence="2">HNH nuclease domain-containing protein</fullName>
    </recommendedName>
</protein>
<accession>A0A7Y9RWH4</accession>
<dbReference type="RefSeq" id="WP_179518294.1">
    <property type="nucleotide sequence ID" value="NZ_JACCAC010000001.1"/>
</dbReference>
<organism evidence="3 4">
    <name type="scientific">Nocardioides perillae</name>
    <dbReference type="NCBI Taxonomy" id="1119534"/>
    <lineage>
        <taxon>Bacteria</taxon>
        <taxon>Bacillati</taxon>
        <taxon>Actinomycetota</taxon>
        <taxon>Actinomycetes</taxon>
        <taxon>Propionibacteriales</taxon>
        <taxon>Nocardioidaceae</taxon>
        <taxon>Nocardioides</taxon>
    </lineage>
</organism>
<reference evidence="3 4" key="1">
    <citation type="submission" date="2020-07" db="EMBL/GenBank/DDBJ databases">
        <title>Sequencing the genomes of 1000 actinobacteria strains.</title>
        <authorList>
            <person name="Klenk H.-P."/>
        </authorList>
    </citation>
    <scope>NUCLEOTIDE SEQUENCE [LARGE SCALE GENOMIC DNA]</scope>
    <source>
        <strain evidence="3 4">DSM 24552</strain>
    </source>
</reference>
<feature type="domain" description="HNH nuclease" evidence="2">
    <location>
        <begin position="462"/>
        <end position="513"/>
    </location>
</feature>
<comment type="caution">
    <text evidence="3">The sequence shown here is derived from an EMBL/GenBank/DDBJ whole genome shotgun (WGS) entry which is preliminary data.</text>
</comment>
<name>A0A7Y9RWH4_9ACTN</name>
<keyword evidence="4" id="KW-1185">Reference proteome</keyword>
<feature type="compositionally biased region" description="Polar residues" evidence="1">
    <location>
        <begin position="542"/>
        <end position="551"/>
    </location>
</feature>
<evidence type="ECO:0000259" key="2">
    <source>
        <dbReference type="SMART" id="SM00507"/>
    </source>
</evidence>
<dbReference type="AlphaFoldDB" id="A0A7Y9RWH4"/>
<evidence type="ECO:0000313" key="3">
    <source>
        <dbReference type="EMBL" id="NYG55937.1"/>
    </source>
</evidence>
<dbReference type="Pfam" id="PF02720">
    <property type="entry name" value="DUF222"/>
    <property type="match status" value="1"/>
</dbReference>
<feature type="region of interest" description="Disordered" evidence="1">
    <location>
        <begin position="519"/>
        <end position="563"/>
    </location>
</feature>
<sequence length="590" mass="61777">MPTPTTPQELAELALAATTADDCVVLVRERSAANLRWAGNTLTTNGVVSGSSTTVVSFVRTGEGTATGSVTGPASAVSRPGPRGSGPRTCNGALAFERDFDYTTSMIRHADRLLALREAVDVLRTLAATTLTGVTTDETDEADETDDDRLDLLSTLADLVPAACAATLRTAARHDATRRTQRAAAGVPAAQQGRGVALEIALATRTSPHCAQRRLSTAKLLLAEMPHTFARLTDATLTERQATALLAHTAGVDLAIRTAVDEQLCADPDMLTGLGERQVDAEAARLVARLDPAGVAARAAKAARDRHVTSRPAPDTMCRVSALLPVAQGVAVIAALRAAADTARTTGDPRTRGQVMADTLVQRTTGQTTAQAVPLAVGLLLPATTALPTPDATSAGSTGATLEPAWLTGHGPLDALTTRELLTHAWSDDHARAASTLRRLFTDPASGALVAMDTRSRAVPTGLAAFVHTRDLGICRTPWCDAPIRHTDHAHDHARGGATSEPNLQGLCEACNYAKQAPGWHHQPLTDQPAPTRAGPHHVEVTTPTGRTYLSRSPDLPGAPRAPAWPQGSTVYVYLDGPRVHLDGDFTTAA</sequence>